<feature type="transmembrane region" description="Helical" evidence="1">
    <location>
        <begin position="7"/>
        <end position="24"/>
    </location>
</feature>
<keyword evidence="1" id="KW-0812">Transmembrane</keyword>
<keyword evidence="1" id="KW-0472">Membrane</keyword>
<dbReference type="Proteomes" id="UP000521358">
    <property type="component" value="Unassembled WGS sequence"/>
</dbReference>
<reference evidence="2 3" key="1">
    <citation type="submission" date="2020-03" db="EMBL/GenBank/DDBJ databases">
        <title>Bacterial samples isolated from urine from healthy bovine heifers (Gyr breed).</title>
        <authorList>
            <person name="Giannattasio-Ferraz S."/>
            <person name="Maskeri L."/>
            <person name="Penido A."/>
            <person name="Barbosa-Stancioli E.F."/>
            <person name="Putonti C."/>
        </authorList>
    </citation>
    <scope>NUCLEOTIDE SEQUENCE [LARGE SCALE GENOMIC DNA]</scope>
    <source>
        <strain evidence="2 3">UFMG-H7</strain>
    </source>
</reference>
<feature type="transmembrane region" description="Helical" evidence="1">
    <location>
        <begin position="60"/>
        <end position="84"/>
    </location>
</feature>
<organism evidence="2 3">
    <name type="scientific">Vagococcus fluvialis</name>
    <dbReference type="NCBI Taxonomy" id="2738"/>
    <lineage>
        <taxon>Bacteria</taxon>
        <taxon>Bacillati</taxon>
        <taxon>Bacillota</taxon>
        <taxon>Bacilli</taxon>
        <taxon>Lactobacillales</taxon>
        <taxon>Enterococcaceae</taxon>
        <taxon>Vagococcus</taxon>
    </lineage>
</organism>
<dbReference type="AlphaFoldDB" id="A0A7X6D6V1"/>
<name>A0A7X6D6V1_9ENTE</name>
<accession>A0A7X6D6V1</accession>
<dbReference type="RefSeq" id="WP_167806142.1">
    <property type="nucleotide sequence ID" value="NZ_JAAVMB010000001.1"/>
</dbReference>
<evidence type="ECO:0000313" key="2">
    <source>
        <dbReference type="EMBL" id="NKC66827.1"/>
    </source>
</evidence>
<gene>
    <name evidence="2" type="ORF">HED35_01875</name>
</gene>
<evidence type="ECO:0000256" key="1">
    <source>
        <dbReference type="SAM" id="Phobius"/>
    </source>
</evidence>
<proteinExistence type="predicted"/>
<protein>
    <submittedName>
        <fullName evidence="2">Uncharacterized protein</fullName>
    </submittedName>
</protein>
<dbReference type="EMBL" id="JAAVMB010000001">
    <property type="protein sequence ID" value="NKC66827.1"/>
    <property type="molecule type" value="Genomic_DNA"/>
</dbReference>
<keyword evidence="1" id="KW-1133">Transmembrane helix</keyword>
<comment type="caution">
    <text evidence="2">The sequence shown here is derived from an EMBL/GenBank/DDBJ whole genome shotgun (WGS) entry which is preliminary data.</text>
</comment>
<evidence type="ECO:0000313" key="3">
    <source>
        <dbReference type="Proteomes" id="UP000521358"/>
    </source>
</evidence>
<feature type="transmembrane region" description="Helical" evidence="1">
    <location>
        <begin position="30"/>
        <end position="48"/>
    </location>
</feature>
<sequence>MKLKKILKIGMLVINTLIIMYLPMLNASGINTLGFTLISGAIFIYFLMELVKSVKNKRELLANSLFILGSFVLPVILFLLVFQFGY</sequence>